<organism evidence="1 2">
    <name type="scientific">Aspergillus sclerotialis</name>
    <dbReference type="NCBI Taxonomy" id="2070753"/>
    <lineage>
        <taxon>Eukaryota</taxon>
        <taxon>Fungi</taxon>
        <taxon>Dikarya</taxon>
        <taxon>Ascomycota</taxon>
        <taxon>Pezizomycotina</taxon>
        <taxon>Eurotiomycetes</taxon>
        <taxon>Eurotiomycetidae</taxon>
        <taxon>Eurotiales</taxon>
        <taxon>Aspergillaceae</taxon>
        <taxon>Aspergillus</taxon>
        <taxon>Aspergillus subgen. Polypaecilum</taxon>
    </lineage>
</organism>
<evidence type="ECO:0000313" key="1">
    <source>
        <dbReference type="EMBL" id="RJE25939.1"/>
    </source>
</evidence>
<dbReference type="AlphaFoldDB" id="A0A3A2ZS04"/>
<dbReference type="InterPro" id="IPR002885">
    <property type="entry name" value="PPR_rpt"/>
</dbReference>
<dbReference type="PANTHER" id="PTHR47938:SF35">
    <property type="entry name" value="PENTATRICOPEPTIDE REPEAT-CONTAINING PROTEIN 4, MITOCHONDRIAL-RELATED"/>
    <property type="match status" value="1"/>
</dbReference>
<protein>
    <submittedName>
        <fullName evidence="1">Uncharacterized protein</fullName>
    </submittedName>
</protein>
<dbReference type="InterPro" id="IPR011990">
    <property type="entry name" value="TPR-like_helical_dom_sf"/>
</dbReference>
<dbReference type="GO" id="GO:0140053">
    <property type="term" value="P:mitochondrial gene expression"/>
    <property type="evidence" value="ECO:0007669"/>
    <property type="project" value="TreeGrafter"/>
</dbReference>
<evidence type="ECO:0000313" key="2">
    <source>
        <dbReference type="Proteomes" id="UP000266188"/>
    </source>
</evidence>
<dbReference type="GO" id="GO:0005739">
    <property type="term" value="C:mitochondrion"/>
    <property type="evidence" value="ECO:0007669"/>
    <property type="project" value="TreeGrafter"/>
</dbReference>
<name>A0A3A2ZS04_9EURO</name>
<comment type="caution">
    <text evidence="1">The sequence shown here is derived from an EMBL/GenBank/DDBJ whole genome shotgun (WGS) entry which is preliminary data.</text>
</comment>
<accession>A0A3A2ZS04</accession>
<dbReference type="GO" id="GO:0003729">
    <property type="term" value="F:mRNA binding"/>
    <property type="evidence" value="ECO:0007669"/>
    <property type="project" value="TreeGrafter"/>
</dbReference>
<dbReference type="EMBL" id="MVGC01000033">
    <property type="protein sequence ID" value="RJE25939.1"/>
    <property type="molecule type" value="Genomic_DNA"/>
</dbReference>
<dbReference type="OrthoDB" id="185373at2759"/>
<dbReference type="Proteomes" id="UP000266188">
    <property type="component" value="Unassembled WGS sequence"/>
</dbReference>
<dbReference type="STRING" id="2070753.A0A3A2ZS04"/>
<proteinExistence type="predicted"/>
<keyword evidence="2" id="KW-1185">Reference proteome</keyword>
<reference evidence="2" key="1">
    <citation type="submission" date="2017-02" db="EMBL/GenBank/DDBJ databases">
        <authorList>
            <person name="Tafer H."/>
            <person name="Lopandic K."/>
        </authorList>
    </citation>
    <scope>NUCLEOTIDE SEQUENCE [LARGE SCALE GENOMIC DNA]</scope>
    <source>
        <strain evidence="2">CBS 366.77</strain>
    </source>
</reference>
<dbReference type="PANTHER" id="PTHR47938">
    <property type="entry name" value="RESPIRATORY COMPLEX I CHAPERONE (CIA84), PUTATIVE (AFU_ORTHOLOGUE AFUA_2G06020)-RELATED"/>
    <property type="match status" value="1"/>
</dbReference>
<dbReference type="Gene3D" id="1.25.40.10">
    <property type="entry name" value="Tetratricopeptide repeat domain"/>
    <property type="match status" value="2"/>
</dbReference>
<dbReference type="Pfam" id="PF01535">
    <property type="entry name" value="PPR"/>
    <property type="match status" value="1"/>
</dbReference>
<sequence length="797" mass="91717">MQSHLSRRVFRAIVNNEPLHSLTCRNRLSHIPPAYRARNTNLLTACVTQRRTFLPLSNPLPATEQSIILPTEAGLKPMRDLIKSLKDRSRVPPDDVLAKAFRDFFVTRAETPHVMTRFQAHLLIVTWRHLKNRHDSAFEESGPKVWQLVFSNESLENVLFVLSEIECLSEARDEMIKLARGVFQFLSDENGFCFDKVNRPALIAFMNLLSMNGKPEEAHHYLNLFWRRARTWKPSPWLTIMKGYAMKNDRDQLRKIIDDLERRGKGFDRGSHEELTKMLISRGVWDAAKTVYECPISSCQCPSLAVKKAVIKSAVLNSDIEWATPIFESLSQHPLNETMDVSLLWEAAHGKSASNISEQIKIWISENPELKSLLTTSCVNNLIEYANAVGNSQLGAEFSQLAPRWGLEPDMQMRLLILESQVIAGDLKGALESMRHLNEFGSTAFQDIRLVNKLIEMLCSFGRQDDVFDQVSSFLDPVFESNMHLWPSTIAAMVQMLLYRNDVEAVSELLRPRLGSFEDNGRRKIRKVLVAFIKDYTQDIHHAWDAYGLLKIAFPETGVMERTDIMTSFFKRDRSDLACQVFGHMRQFDEFAKRPKPDTYAKCFQGIARTADAKNLELVHNMLKLDVEVDLNTRILNGLMLAYSACDMPEKAMEIFHTILQSDEGPSWYTLPIFFKVCEKHYNGTLEAIKMMTKLKRLDMNAYRRIYTSYIEALGAQCELNRAMEAIDNMQSEIGLAPTSNTIGLFYNAVPYQHWKDDVEEWAKKKYPELWMVLERIERREYEEGPKFVGIANEFLV</sequence>
<gene>
    <name evidence="1" type="ORF">PHISCL_01708</name>
</gene>